<sequence>MLTVLTAPTLHPEVEPLDRDPGIITLLSALVRASRTAAGQARAFHESASRLSFSAAAWPSHR</sequence>
<name>A0ABQ4UDX1_9HYPH</name>
<dbReference type="EMBL" id="BPRC01000008">
    <property type="protein sequence ID" value="GJE65439.1"/>
    <property type="molecule type" value="Genomic_DNA"/>
</dbReference>
<dbReference type="Proteomes" id="UP001055039">
    <property type="component" value="Unassembled WGS sequence"/>
</dbReference>
<accession>A0ABQ4UDX1</accession>
<keyword evidence="2" id="KW-1185">Reference proteome</keyword>
<reference evidence="1" key="2">
    <citation type="submission" date="2021-08" db="EMBL/GenBank/DDBJ databases">
        <authorList>
            <person name="Tani A."/>
            <person name="Ola A."/>
            <person name="Ogura Y."/>
            <person name="Katsura K."/>
            <person name="Hayashi T."/>
        </authorList>
    </citation>
    <scope>NUCLEOTIDE SEQUENCE</scope>
    <source>
        <strain evidence="1">NBRC 15686</strain>
    </source>
</reference>
<proteinExistence type="predicted"/>
<dbReference type="RefSeq" id="WP_108939982.1">
    <property type="nucleotide sequence ID" value="NZ_BAAADH010000044.1"/>
</dbReference>
<evidence type="ECO:0000313" key="1">
    <source>
        <dbReference type="EMBL" id="GJE65439.1"/>
    </source>
</evidence>
<reference evidence="1" key="1">
    <citation type="journal article" date="2021" name="Front. Microbiol.">
        <title>Comprehensive Comparative Genomics and Phenotyping of Methylobacterium Species.</title>
        <authorList>
            <person name="Alessa O."/>
            <person name="Ogura Y."/>
            <person name="Fujitani Y."/>
            <person name="Takami H."/>
            <person name="Hayashi T."/>
            <person name="Sahin N."/>
            <person name="Tani A."/>
        </authorList>
    </citation>
    <scope>NUCLEOTIDE SEQUENCE</scope>
    <source>
        <strain evidence="1">NBRC 15686</strain>
    </source>
</reference>
<protein>
    <submittedName>
        <fullName evidence="1">Uncharacterized protein</fullName>
    </submittedName>
</protein>
<comment type="caution">
    <text evidence="1">The sequence shown here is derived from an EMBL/GenBank/DDBJ whole genome shotgun (WGS) entry which is preliminary data.</text>
</comment>
<evidence type="ECO:0000313" key="2">
    <source>
        <dbReference type="Proteomes" id="UP001055039"/>
    </source>
</evidence>
<gene>
    <name evidence="1" type="ORF">LNAOJCKE_2650</name>
</gene>
<organism evidence="1 2">
    <name type="scientific">Methylorubrum aminovorans</name>
    <dbReference type="NCBI Taxonomy" id="269069"/>
    <lineage>
        <taxon>Bacteria</taxon>
        <taxon>Pseudomonadati</taxon>
        <taxon>Pseudomonadota</taxon>
        <taxon>Alphaproteobacteria</taxon>
        <taxon>Hyphomicrobiales</taxon>
        <taxon>Methylobacteriaceae</taxon>
        <taxon>Methylorubrum</taxon>
    </lineage>
</organism>